<dbReference type="RefSeq" id="WP_268305868.1">
    <property type="nucleotide sequence ID" value="NZ_JALAJL010000141.1"/>
</dbReference>
<dbReference type="EMBL" id="JALAXI010000016">
    <property type="protein sequence ID" value="MCY9281858.1"/>
    <property type="molecule type" value="Genomic_DNA"/>
</dbReference>
<dbReference type="Pfam" id="PF14526">
    <property type="entry name" value="Cass2"/>
    <property type="match status" value="1"/>
</dbReference>
<reference evidence="2" key="1">
    <citation type="submission" date="2022-02" db="EMBL/GenBank/DDBJ databases">
        <title>Crop Bioprotection Bacillus Genome Sequencing.</title>
        <authorList>
            <person name="Dunlap C."/>
        </authorList>
    </citation>
    <scope>NUCLEOTIDE SEQUENCE</scope>
    <source>
        <strain evidence="2">T20C14</strain>
    </source>
</reference>
<dbReference type="InterPro" id="IPR029441">
    <property type="entry name" value="Cass2"/>
</dbReference>
<dbReference type="InterPro" id="IPR025868">
    <property type="entry name" value="Zn_ribbon_dom_put"/>
</dbReference>
<protein>
    <submittedName>
        <fullName evidence="2">GyrI-like domain-containing protein</fullName>
    </submittedName>
</protein>
<dbReference type="PANTHER" id="PTHR36444">
    <property type="entry name" value="TRANSCRIPTIONAL REGULATOR PROTEIN YOBU-RELATED"/>
    <property type="match status" value="1"/>
</dbReference>
<gene>
    <name evidence="2" type="ORF">MOE73_17470</name>
</gene>
<name>A0AA90F3S7_9BACI</name>
<dbReference type="Gene3D" id="3.20.80.10">
    <property type="entry name" value="Regulatory factor, effector binding domain"/>
    <property type="match status" value="1"/>
</dbReference>
<feature type="domain" description="AraC effector-binding" evidence="1">
    <location>
        <begin position="96"/>
        <end position="248"/>
    </location>
</feature>
<dbReference type="InterPro" id="IPR010499">
    <property type="entry name" value="AraC_E-bd"/>
</dbReference>
<organism evidence="2 3">
    <name type="scientific">Bacillus haynesii</name>
    <dbReference type="NCBI Taxonomy" id="1925021"/>
    <lineage>
        <taxon>Bacteria</taxon>
        <taxon>Bacillati</taxon>
        <taxon>Bacillota</taxon>
        <taxon>Bacilli</taxon>
        <taxon>Bacillales</taxon>
        <taxon>Bacillaceae</taxon>
        <taxon>Bacillus</taxon>
    </lineage>
</organism>
<accession>A0AA90F3S7</accession>
<comment type="caution">
    <text evidence="2">The sequence shown here is derived from an EMBL/GenBank/DDBJ whole genome shotgun (WGS) entry which is preliminary data.</text>
</comment>
<evidence type="ECO:0000313" key="2">
    <source>
        <dbReference type="EMBL" id="MCY9281858.1"/>
    </source>
</evidence>
<dbReference type="SUPFAM" id="SSF55136">
    <property type="entry name" value="Probable bacterial effector-binding domain"/>
    <property type="match status" value="1"/>
</dbReference>
<dbReference type="InterPro" id="IPR011256">
    <property type="entry name" value="Reg_factor_effector_dom_sf"/>
</dbReference>
<proteinExistence type="predicted"/>
<evidence type="ECO:0000259" key="1">
    <source>
        <dbReference type="SMART" id="SM00871"/>
    </source>
</evidence>
<dbReference type="Proteomes" id="UP001066455">
    <property type="component" value="Unassembled WGS sequence"/>
</dbReference>
<dbReference type="Pfam" id="PF12674">
    <property type="entry name" value="Zn_ribbon_2"/>
    <property type="match status" value="1"/>
</dbReference>
<evidence type="ECO:0000313" key="3">
    <source>
        <dbReference type="Proteomes" id="UP001066455"/>
    </source>
</evidence>
<dbReference type="SMART" id="SM00871">
    <property type="entry name" value="AraC_E_bind"/>
    <property type="match status" value="1"/>
</dbReference>
<dbReference type="AlphaFoldDB" id="A0AA90F3S7"/>
<dbReference type="PANTHER" id="PTHR36444:SF2">
    <property type="entry name" value="TRANSCRIPTIONAL REGULATOR PROTEIN YOBU-RELATED"/>
    <property type="match status" value="1"/>
</dbReference>
<sequence>MEHYFCQSCGMPMTSELFGTEIDGGNNRDYCMYCYENGAYTHPDATLKDMIDICVPYIKEEGKTEAEARALLERTLPHLKRWSGGYANERRAKKLSFSHFEKQKAKLFSGISTVTSNRVEASEKGKIPSMWSLYREKFPHTERQDIRRDTIALYSDYETDEHGAYTFSIGTFVDQHEKAANLISLPASEYAVFVSKRGRIAEVVLETWQEIWTWDEKNFRTYTGDFEVYDEQAENPENAQVTVYIAVDRKK</sequence>
<dbReference type="InterPro" id="IPR053182">
    <property type="entry name" value="YobU-like_regulator"/>
</dbReference>